<reference evidence="2" key="1">
    <citation type="journal article" date="2008" name="Nature">
        <title>The amphioxus genome and the evolution of the chordate karyotype.</title>
        <authorList>
            <consortium name="US DOE Joint Genome Institute (JGI-PGF)"/>
            <person name="Putnam N.H."/>
            <person name="Butts T."/>
            <person name="Ferrier D.E.K."/>
            <person name="Furlong R.F."/>
            <person name="Hellsten U."/>
            <person name="Kawashima T."/>
            <person name="Robinson-Rechavi M."/>
            <person name="Shoguchi E."/>
            <person name="Terry A."/>
            <person name="Yu J.-K."/>
            <person name="Benito-Gutierrez E.L."/>
            <person name="Dubchak I."/>
            <person name="Garcia-Fernandez J."/>
            <person name="Gibson-Brown J.J."/>
            <person name="Grigoriev I.V."/>
            <person name="Horton A.C."/>
            <person name="de Jong P.J."/>
            <person name="Jurka J."/>
            <person name="Kapitonov V.V."/>
            <person name="Kohara Y."/>
            <person name="Kuroki Y."/>
            <person name="Lindquist E."/>
            <person name="Lucas S."/>
            <person name="Osoegawa K."/>
            <person name="Pennacchio L.A."/>
            <person name="Salamov A.A."/>
            <person name="Satou Y."/>
            <person name="Sauka-Spengler T."/>
            <person name="Schmutz J."/>
            <person name="Shin-I T."/>
            <person name="Toyoda A."/>
            <person name="Bronner-Fraser M."/>
            <person name="Fujiyama A."/>
            <person name="Holland L.Z."/>
            <person name="Holland P.W.H."/>
            <person name="Satoh N."/>
            <person name="Rokhsar D.S."/>
        </authorList>
    </citation>
    <scope>NUCLEOTIDE SEQUENCE [LARGE SCALE GENOMIC DNA]</scope>
    <source>
        <strain evidence="2">S238N-H82</strain>
        <tissue evidence="2">Testes</tissue>
    </source>
</reference>
<evidence type="ECO:0000256" key="1">
    <source>
        <dbReference type="SAM" id="MobiDB-lite"/>
    </source>
</evidence>
<feature type="region of interest" description="Disordered" evidence="1">
    <location>
        <begin position="1"/>
        <end position="28"/>
    </location>
</feature>
<dbReference type="EMBL" id="GG666497">
    <property type="protein sequence ID" value="EEN62275.1"/>
    <property type="molecule type" value="Genomic_DNA"/>
</dbReference>
<dbReference type="AlphaFoldDB" id="C3YBB8"/>
<organism>
    <name type="scientific">Branchiostoma floridae</name>
    <name type="common">Florida lancelet</name>
    <name type="synonym">Amphioxus</name>
    <dbReference type="NCBI Taxonomy" id="7739"/>
    <lineage>
        <taxon>Eukaryota</taxon>
        <taxon>Metazoa</taxon>
        <taxon>Chordata</taxon>
        <taxon>Cephalochordata</taxon>
        <taxon>Leptocardii</taxon>
        <taxon>Amphioxiformes</taxon>
        <taxon>Branchiostomatidae</taxon>
        <taxon>Branchiostoma</taxon>
    </lineage>
</organism>
<dbReference type="InParanoid" id="C3YBB8"/>
<feature type="compositionally biased region" description="Polar residues" evidence="1">
    <location>
        <begin position="1"/>
        <end position="10"/>
    </location>
</feature>
<accession>C3YBB8</accession>
<gene>
    <name evidence="2" type="ORF">BRAFLDRAFT_83983</name>
</gene>
<evidence type="ECO:0000313" key="2">
    <source>
        <dbReference type="EMBL" id="EEN62275.1"/>
    </source>
</evidence>
<name>C3YBB8_BRAFL</name>
<proteinExistence type="predicted"/>
<protein>
    <submittedName>
        <fullName evidence="2">Uncharacterized protein</fullName>
    </submittedName>
</protein>
<sequence length="460" mass="49904">MICSPSSGSLGKTFERPPGTLSGCRQDNERQPGKIFEVNPLCSGRGRECQPEKIVEVCPLFVDRTASVSRQKSTRFAPRSSSGEQATAEKIVEMCICSLAGQRASPGTKSSRCAPRVLARMRASAGENRRAMPHVCRQTASASLEKLSRCDLVCRQDCERQPGKIVEVCPMFVGRKASDSRGKIVEVYLLCAGRIANSSRGKAVEDCERQPGKIVDVCPMFVRRGASVSRGKIVEVRLLCVDRTASASREKSSRFAPCVSAGQRAPAVKNRRGEGCDGCSDKRRVWCRRGYPILPTHVVHTGWRRLVKMSEEADGDYQSSMQECGGRECQSDKVGVPSVCRQNSERQSAKINKVCPMFVGREASGGREKIVEVSPLCAGRTASASREKIVEVSPLCAGRTASASREKIVEVSPLCAGRTASASREKIVEVSPLCAGRTASASREKNVVSEFSHLLLCVLL</sequence>